<proteinExistence type="inferred from homology"/>
<protein>
    <submittedName>
        <fullName evidence="4">Esterase</fullName>
    </submittedName>
</protein>
<dbReference type="EMBL" id="QEAS01000009">
    <property type="protein sequence ID" value="PWG80316.1"/>
    <property type="molecule type" value="Genomic_DNA"/>
</dbReference>
<feature type="chain" id="PRO_5015757383" evidence="3">
    <location>
        <begin position="23"/>
        <end position="287"/>
    </location>
</feature>
<dbReference type="PANTHER" id="PTHR40841">
    <property type="entry name" value="SIDEROPHORE TRIACETYLFUSARININE C ESTERASE"/>
    <property type="match status" value="1"/>
</dbReference>
<dbReference type="InterPro" id="IPR029058">
    <property type="entry name" value="AB_hydrolase_fold"/>
</dbReference>
<evidence type="ECO:0000256" key="3">
    <source>
        <dbReference type="SAM" id="SignalP"/>
    </source>
</evidence>
<dbReference type="SUPFAM" id="SSF53474">
    <property type="entry name" value="alpha/beta-Hydrolases"/>
    <property type="match status" value="1"/>
</dbReference>
<feature type="signal peptide" evidence="3">
    <location>
        <begin position="1"/>
        <end position="22"/>
    </location>
</feature>
<comment type="caution">
    <text evidence="4">The sequence shown here is derived from an EMBL/GenBank/DDBJ whole genome shotgun (WGS) entry which is preliminary data.</text>
</comment>
<gene>
    <name evidence="4" type="ORF">DDR33_11920</name>
</gene>
<evidence type="ECO:0000256" key="1">
    <source>
        <dbReference type="ARBA" id="ARBA00005622"/>
    </source>
</evidence>
<keyword evidence="3" id="KW-0732">Signal</keyword>
<evidence type="ECO:0000256" key="2">
    <source>
        <dbReference type="ARBA" id="ARBA00022801"/>
    </source>
</evidence>
<dbReference type="GO" id="GO:0016788">
    <property type="term" value="F:hydrolase activity, acting on ester bonds"/>
    <property type="evidence" value="ECO:0007669"/>
    <property type="project" value="TreeGrafter"/>
</dbReference>
<keyword evidence="5" id="KW-1185">Reference proteome</keyword>
<evidence type="ECO:0000313" key="5">
    <source>
        <dbReference type="Proteomes" id="UP000245647"/>
    </source>
</evidence>
<dbReference type="OrthoDB" id="9784036at2"/>
<comment type="similarity">
    <text evidence="1">Belongs to the esterase D family.</text>
</comment>
<dbReference type="RefSeq" id="WP_109416023.1">
    <property type="nucleotide sequence ID" value="NZ_QEAS01000009.1"/>
</dbReference>
<organism evidence="4 5">
    <name type="scientific">Pararcticibacter amylolyticus</name>
    <dbReference type="NCBI Taxonomy" id="2173175"/>
    <lineage>
        <taxon>Bacteria</taxon>
        <taxon>Pseudomonadati</taxon>
        <taxon>Bacteroidota</taxon>
        <taxon>Sphingobacteriia</taxon>
        <taxon>Sphingobacteriales</taxon>
        <taxon>Sphingobacteriaceae</taxon>
        <taxon>Pararcticibacter</taxon>
    </lineage>
</organism>
<accession>A0A2U2PFZ7</accession>
<dbReference type="Pfam" id="PF00756">
    <property type="entry name" value="Esterase"/>
    <property type="match status" value="1"/>
</dbReference>
<reference evidence="4 5" key="1">
    <citation type="submission" date="2018-04" db="EMBL/GenBank/DDBJ databases">
        <title>Pedobacter chongqingensis sp. nov., isolated from a rottenly hemp rope.</title>
        <authorList>
            <person name="Cai Y."/>
        </authorList>
    </citation>
    <scope>NUCLEOTIDE SEQUENCE [LARGE SCALE GENOMIC DNA]</scope>
    <source>
        <strain evidence="4 5">FJ4-8</strain>
    </source>
</reference>
<dbReference type="AlphaFoldDB" id="A0A2U2PFZ7"/>
<name>A0A2U2PFZ7_9SPHI</name>
<sequence length="287" mass="33122">MQKSAKMLFLLITLSISNICVAQTETNVLSIGKSDLFHSSILDEDRIINIYLPEDYKLNDTTAYPVIYVLDGGIDEDFMHIAGIVRFDTQPWIARFPRSIVVGIGGNVRRRDFTFAVSNTDFIEKEGFRKSSFPQYGGSEKYIRFLEKELQPYIEKNYSRCKTKTLIGESLAGLLNTEILLKRPELFTHYIIISPSLWWGEQSLLKNAEQLLNTNLRQKVRVYIGVPNKDEDKKMFAENEMLYQILSKNRNIHASFDYMPDELHSTVIHQAVYNAFKKLYPKPASSK</sequence>
<dbReference type="Proteomes" id="UP000245647">
    <property type="component" value="Unassembled WGS sequence"/>
</dbReference>
<dbReference type="InterPro" id="IPR000801">
    <property type="entry name" value="Esterase-like"/>
</dbReference>
<keyword evidence="2" id="KW-0378">Hydrolase</keyword>
<dbReference type="PANTHER" id="PTHR40841:SF2">
    <property type="entry name" value="SIDEROPHORE-DEGRADING ESTERASE (EUROFUNG)"/>
    <property type="match status" value="1"/>
</dbReference>
<evidence type="ECO:0000313" key="4">
    <source>
        <dbReference type="EMBL" id="PWG80316.1"/>
    </source>
</evidence>
<dbReference type="InterPro" id="IPR052558">
    <property type="entry name" value="Siderophore_Hydrolase_D"/>
</dbReference>
<dbReference type="Gene3D" id="3.40.50.1820">
    <property type="entry name" value="alpha/beta hydrolase"/>
    <property type="match status" value="1"/>
</dbReference>